<dbReference type="FunFam" id="3.30.70.330:FF:000782">
    <property type="entry name" value="Polyadenylate-binding protein"/>
    <property type="match status" value="1"/>
</dbReference>
<dbReference type="InterPro" id="IPR045305">
    <property type="entry name" value="RRM2_I_PABPs"/>
</dbReference>
<dbReference type="InterPro" id="IPR035979">
    <property type="entry name" value="RBD_domain_sf"/>
</dbReference>
<comment type="caution">
    <text evidence="11">The sequence shown here is derived from an EMBL/GenBank/DDBJ whole genome shotgun (WGS) entry which is preliminary data.</text>
</comment>
<dbReference type="CDD" id="cd12381">
    <property type="entry name" value="RRM4_I_PABPs"/>
    <property type="match status" value="1"/>
</dbReference>
<dbReference type="GO" id="GO:0005737">
    <property type="term" value="C:cytoplasm"/>
    <property type="evidence" value="ECO:0007669"/>
    <property type="project" value="UniProtKB-SubCell"/>
</dbReference>
<dbReference type="Pfam" id="PF00076">
    <property type="entry name" value="RRM_1"/>
    <property type="match status" value="4"/>
</dbReference>
<dbReference type="InterPro" id="IPR003954">
    <property type="entry name" value="RRM_euk-type"/>
</dbReference>
<evidence type="ECO:0000256" key="7">
    <source>
        <dbReference type="ARBA" id="ARBA00023242"/>
    </source>
</evidence>
<dbReference type="AlphaFoldDB" id="A0AAN9MNX0"/>
<feature type="domain" description="RRM" evidence="10">
    <location>
        <begin position="294"/>
        <end position="371"/>
    </location>
</feature>
<keyword evidence="12" id="KW-1185">Reference proteome</keyword>
<sequence length="544" mass="61062">MAVPATVAAAPASLYVGDLHPDISDTQLYQAFQEFKSLTSVRVCRDSMTRTSLRYGYVNFMSQQDAIRAIKVKNNSYLFGKVIRVMWSHRDPNARKSGRGNVFVKNLAESIDNAGLHDLFQKYGNVLSSKVVVYEDGKSKGYGFVQFESEESANYAIEKLNGSTVRDKQIYVGKFVRKGDRTLPGNDTKYTNLYIKNLDSDITEALLQEKFSSFGKVISLAIAKDANGLSKGFAFVNYDNPDDARKAMEAMNGLQFGSKNLYVARAQKKAEREQILHHQFEEKRKEQILKSKGSNLYVKNIDDGVSEKELRDLFSSCGTITSVKVMRNDKGISKGFGFVCFSNPEEANKAVSTFYGYMFHHKPLYIAIAQRKEDRKTQLKLNYAPQQAGLDGPSTAVIPGGFPPYFYPNVTSQMLQSGLLYRPLGLGSGWRANDFTPPTRSFQQSQVPIVPNTTRHHRQNRGRMNSVGKAHSGVYIPQLQHYYQPMDSRVEYLAGLLLFLHPFVQKLKSLLAAKIPGMLVEIENGELRRFLEARETSCLSGSGK</sequence>
<evidence type="ECO:0000313" key="11">
    <source>
        <dbReference type="EMBL" id="KAK7355462.1"/>
    </source>
</evidence>
<dbReference type="NCBIfam" id="TIGR01628">
    <property type="entry name" value="PABP-1234"/>
    <property type="match status" value="1"/>
</dbReference>
<evidence type="ECO:0000256" key="3">
    <source>
        <dbReference type="ARBA" id="ARBA00008557"/>
    </source>
</evidence>
<dbReference type="SUPFAM" id="SSF63570">
    <property type="entry name" value="PABC (PABP) domain"/>
    <property type="match status" value="1"/>
</dbReference>
<dbReference type="SMART" id="SM00361">
    <property type="entry name" value="RRM_1"/>
    <property type="match status" value="3"/>
</dbReference>
<dbReference type="FunFam" id="3.30.70.330:FF:000564">
    <property type="entry name" value="Polyadenylate-binding protein"/>
    <property type="match status" value="1"/>
</dbReference>
<dbReference type="SUPFAM" id="SSF54928">
    <property type="entry name" value="RNA-binding domain, RBD"/>
    <property type="match status" value="2"/>
</dbReference>
<feature type="domain" description="RRM" evidence="10">
    <location>
        <begin position="191"/>
        <end position="268"/>
    </location>
</feature>
<keyword evidence="4" id="KW-0963">Cytoplasm</keyword>
<evidence type="ECO:0000256" key="1">
    <source>
        <dbReference type="ARBA" id="ARBA00004123"/>
    </source>
</evidence>
<reference evidence="11 12" key="1">
    <citation type="submission" date="2024-01" db="EMBL/GenBank/DDBJ databases">
        <title>The genomes of 5 underutilized Papilionoideae crops provide insights into root nodulation and disease resistanc.</title>
        <authorList>
            <person name="Jiang F."/>
        </authorList>
    </citation>
    <scope>NUCLEOTIDE SEQUENCE [LARGE SCALE GENOMIC DNA]</scope>
    <source>
        <strain evidence="11">JINMINGXINNONG_FW02</strain>
        <tissue evidence="11">Leaves</tissue>
    </source>
</reference>
<dbReference type="InterPro" id="IPR000504">
    <property type="entry name" value="RRM_dom"/>
</dbReference>
<dbReference type="EMBL" id="JAYMYR010000006">
    <property type="protein sequence ID" value="KAK7355462.1"/>
    <property type="molecule type" value="Genomic_DNA"/>
</dbReference>
<dbReference type="PROSITE" id="PS50102">
    <property type="entry name" value="RRM"/>
    <property type="match status" value="4"/>
</dbReference>
<dbReference type="InterPro" id="IPR006515">
    <property type="entry name" value="PABP_1234"/>
</dbReference>
<feature type="domain" description="RRM" evidence="10">
    <location>
        <begin position="100"/>
        <end position="177"/>
    </location>
</feature>
<protein>
    <recommendedName>
        <fullName evidence="10">RRM domain-containing protein</fullName>
    </recommendedName>
</protein>
<evidence type="ECO:0000259" key="10">
    <source>
        <dbReference type="PROSITE" id="PS50102"/>
    </source>
</evidence>
<evidence type="ECO:0000256" key="9">
    <source>
        <dbReference type="PROSITE-ProRule" id="PRU00176"/>
    </source>
</evidence>
<evidence type="ECO:0000256" key="6">
    <source>
        <dbReference type="ARBA" id="ARBA00022884"/>
    </source>
</evidence>
<dbReference type="FunFam" id="3.30.70.330:FF:000499">
    <property type="entry name" value="Polyadenylate-binding protein"/>
    <property type="match status" value="1"/>
</dbReference>
<dbReference type="PANTHER" id="PTHR48025:SF1">
    <property type="entry name" value="RRM DOMAIN-CONTAINING PROTEIN"/>
    <property type="match status" value="1"/>
</dbReference>
<organism evidence="11 12">
    <name type="scientific">Phaseolus coccineus</name>
    <name type="common">Scarlet runner bean</name>
    <name type="synonym">Phaseolus multiflorus</name>
    <dbReference type="NCBI Taxonomy" id="3886"/>
    <lineage>
        <taxon>Eukaryota</taxon>
        <taxon>Viridiplantae</taxon>
        <taxon>Streptophyta</taxon>
        <taxon>Embryophyta</taxon>
        <taxon>Tracheophyta</taxon>
        <taxon>Spermatophyta</taxon>
        <taxon>Magnoliopsida</taxon>
        <taxon>eudicotyledons</taxon>
        <taxon>Gunneridae</taxon>
        <taxon>Pentapetalae</taxon>
        <taxon>rosids</taxon>
        <taxon>fabids</taxon>
        <taxon>Fabales</taxon>
        <taxon>Fabaceae</taxon>
        <taxon>Papilionoideae</taxon>
        <taxon>50 kb inversion clade</taxon>
        <taxon>NPAAA clade</taxon>
        <taxon>indigoferoid/millettioid clade</taxon>
        <taxon>Phaseoleae</taxon>
        <taxon>Phaseolus</taxon>
    </lineage>
</organism>
<dbReference type="Proteomes" id="UP001374584">
    <property type="component" value="Unassembled WGS sequence"/>
</dbReference>
<gene>
    <name evidence="11" type="ORF">VNO80_14718</name>
</gene>
<dbReference type="InterPro" id="IPR012677">
    <property type="entry name" value="Nucleotide-bd_a/b_plait_sf"/>
</dbReference>
<dbReference type="GO" id="GO:0005634">
    <property type="term" value="C:nucleus"/>
    <property type="evidence" value="ECO:0007669"/>
    <property type="project" value="UniProtKB-SubCell"/>
</dbReference>
<proteinExistence type="inferred from homology"/>
<comment type="function">
    <text evidence="8">Binds the poly(A) tail of mRNA. Appears to be an important mediator of the multiple roles of the poly(A) tail in mRNA biogenesis, stability and translation.</text>
</comment>
<dbReference type="SMART" id="SM00360">
    <property type="entry name" value="RRM"/>
    <property type="match status" value="4"/>
</dbReference>
<dbReference type="PANTHER" id="PTHR48025">
    <property type="entry name" value="OS02G0815200 PROTEIN"/>
    <property type="match status" value="1"/>
</dbReference>
<evidence type="ECO:0000256" key="2">
    <source>
        <dbReference type="ARBA" id="ARBA00004496"/>
    </source>
</evidence>
<keyword evidence="5" id="KW-0677">Repeat</keyword>
<dbReference type="InterPro" id="IPR050502">
    <property type="entry name" value="Euk_RNA-bind_prot"/>
</dbReference>
<dbReference type="InterPro" id="IPR036053">
    <property type="entry name" value="PABP-dom"/>
</dbReference>
<comment type="subcellular location">
    <subcellularLocation>
        <location evidence="2">Cytoplasm</location>
    </subcellularLocation>
    <subcellularLocation>
        <location evidence="1">Nucleus</location>
    </subcellularLocation>
</comment>
<dbReference type="FunFam" id="3.30.70.330:FF:000500">
    <property type="entry name" value="Polyadenylate-binding protein"/>
    <property type="match status" value="1"/>
</dbReference>
<evidence type="ECO:0000313" key="12">
    <source>
        <dbReference type="Proteomes" id="UP001374584"/>
    </source>
</evidence>
<dbReference type="CDD" id="cd12379">
    <property type="entry name" value="RRM2_I_PABPs"/>
    <property type="match status" value="1"/>
</dbReference>
<accession>A0AAN9MNX0</accession>
<keyword evidence="6 9" id="KW-0694">RNA-binding</keyword>
<keyword evidence="7" id="KW-0539">Nucleus</keyword>
<evidence type="ECO:0000256" key="4">
    <source>
        <dbReference type="ARBA" id="ARBA00022490"/>
    </source>
</evidence>
<comment type="similarity">
    <text evidence="3">Belongs to the polyadenylate-binding protein type-1 family.</text>
</comment>
<feature type="domain" description="RRM" evidence="10">
    <location>
        <begin position="12"/>
        <end position="90"/>
    </location>
</feature>
<dbReference type="Gene3D" id="3.30.70.330">
    <property type="match status" value="4"/>
</dbReference>
<evidence type="ECO:0000256" key="5">
    <source>
        <dbReference type="ARBA" id="ARBA00022737"/>
    </source>
</evidence>
<evidence type="ECO:0000256" key="8">
    <source>
        <dbReference type="ARBA" id="ARBA00054110"/>
    </source>
</evidence>
<dbReference type="GO" id="GO:0003729">
    <property type="term" value="F:mRNA binding"/>
    <property type="evidence" value="ECO:0007669"/>
    <property type="project" value="TreeGrafter"/>
</dbReference>
<name>A0AAN9MNX0_PHACN</name>